<feature type="domain" description="PPPDE" evidence="4">
    <location>
        <begin position="25"/>
        <end position="163"/>
    </location>
</feature>
<comment type="similarity">
    <text evidence="1">Belongs to the DeSI family.</text>
</comment>
<dbReference type="PANTHER" id="PTHR12378:SF7">
    <property type="entry name" value="DESUMOYLATING ISOPEPTIDASE 1"/>
    <property type="match status" value="1"/>
</dbReference>
<dbReference type="MEROPS" id="C97.A11"/>
<dbReference type="PROSITE" id="PS51858">
    <property type="entry name" value="PPPDE"/>
    <property type="match status" value="1"/>
</dbReference>
<dbReference type="STRING" id="745531.A0A0C3S4B4"/>
<gene>
    <name evidence="5" type="ORF">PHLGIDRAFT_275492</name>
</gene>
<dbReference type="PANTHER" id="PTHR12378">
    <property type="entry name" value="DESUMOYLATING ISOPEPTIDASE"/>
    <property type="match status" value="1"/>
</dbReference>
<sequence length="163" mass="18690">MSAVHITAPYDTTAFIAYILVDMNHRVQVHVYDSSRGLSRRIPWLLTGRHFDGVWHTNVVVYGRELGYGYGINSLPPGKRYGQELIDVIDMGETAVDEAAFIEFLAQLAGRFTVDNYHLTDWNCNHFTDECVFFLTGRSLSPWIREFSSEVLSTRFGYFLRPS</sequence>
<dbReference type="GO" id="GO:0070646">
    <property type="term" value="P:protein modification by small protein removal"/>
    <property type="evidence" value="ECO:0007669"/>
    <property type="project" value="TreeGrafter"/>
</dbReference>
<dbReference type="AlphaFoldDB" id="A0A0C3S4B4"/>
<evidence type="ECO:0000256" key="1">
    <source>
        <dbReference type="ARBA" id="ARBA00008140"/>
    </source>
</evidence>
<dbReference type="HOGENOM" id="CLU_101028_0_1_1"/>
<evidence type="ECO:0000256" key="2">
    <source>
        <dbReference type="ARBA" id="ARBA00022670"/>
    </source>
</evidence>
<dbReference type="Pfam" id="PF05903">
    <property type="entry name" value="Peptidase_C97"/>
    <property type="match status" value="1"/>
</dbReference>
<dbReference type="InterPro" id="IPR042266">
    <property type="entry name" value="PPPDE_sf"/>
</dbReference>
<keyword evidence="6" id="KW-1185">Reference proteome</keyword>
<dbReference type="GO" id="GO:0006508">
    <property type="term" value="P:proteolysis"/>
    <property type="evidence" value="ECO:0007669"/>
    <property type="project" value="UniProtKB-KW"/>
</dbReference>
<dbReference type="InterPro" id="IPR008580">
    <property type="entry name" value="PPPDE_dom"/>
</dbReference>
<dbReference type="EMBL" id="KN840648">
    <property type="protein sequence ID" value="KIP02870.1"/>
    <property type="molecule type" value="Genomic_DNA"/>
</dbReference>
<dbReference type="OrthoDB" id="21221at2759"/>
<evidence type="ECO:0000313" key="5">
    <source>
        <dbReference type="EMBL" id="KIP02870.1"/>
    </source>
</evidence>
<dbReference type="GO" id="GO:0008233">
    <property type="term" value="F:peptidase activity"/>
    <property type="evidence" value="ECO:0007669"/>
    <property type="project" value="UniProtKB-KW"/>
</dbReference>
<keyword evidence="2" id="KW-0645">Protease</keyword>
<reference evidence="5 6" key="1">
    <citation type="journal article" date="2014" name="PLoS Genet.">
        <title>Analysis of the Phlebiopsis gigantea genome, transcriptome and secretome provides insight into its pioneer colonization strategies of wood.</title>
        <authorList>
            <person name="Hori C."/>
            <person name="Ishida T."/>
            <person name="Igarashi K."/>
            <person name="Samejima M."/>
            <person name="Suzuki H."/>
            <person name="Master E."/>
            <person name="Ferreira P."/>
            <person name="Ruiz-Duenas F.J."/>
            <person name="Held B."/>
            <person name="Canessa P."/>
            <person name="Larrondo L.F."/>
            <person name="Schmoll M."/>
            <person name="Druzhinina I.S."/>
            <person name="Kubicek C.P."/>
            <person name="Gaskell J.A."/>
            <person name="Kersten P."/>
            <person name="St John F."/>
            <person name="Glasner J."/>
            <person name="Sabat G."/>
            <person name="Splinter BonDurant S."/>
            <person name="Syed K."/>
            <person name="Yadav J."/>
            <person name="Mgbeahuruike A.C."/>
            <person name="Kovalchuk A."/>
            <person name="Asiegbu F.O."/>
            <person name="Lackner G."/>
            <person name="Hoffmeister D."/>
            <person name="Rencoret J."/>
            <person name="Gutierrez A."/>
            <person name="Sun H."/>
            <person name="Lindquist E."/>
            <person name="Barry K."/>
            <person name="Riley R."/>
            <person name="Grigoriev I.V."/>
            <person name="Henrissat B."/>
            <person name="Kues U."/>
            <person name="Berka R.M."/>
            <person name="Martinez A.T."/>
            <person name="Covert S.F."/>
            <person name="Blanchette R.A."/>
            <person name="Cullen D."/>
        </authorList>
    </citation>
    <scope>NUCLEOTIDE SEQUENCE [LARGE SCALE GENOMIC DNA]</scope>
    <source>
        <strain evidence="5 6">11061_1 CR5-6</strain>
    </source>
</reference>
<evidence type="ECO:0000256" key="3">
    <source>
        <dbReference type="ARBA" id="ARBA00022801"/>
    </source>
</evidence>
<accession>A0A0C3S4B4</accession>
<dbReference type="Proteomes" id="UP000053257">
    <property type="component" value="Unassembled WGS sequence"/>
</dbReference>
<protein>
    <recommendedName>
        <fullName evidence="4">PPPDE domain-containing protein</fullName>
    </recommendedName>
</protein>
<keyword evidence="3" id="KW-0378">Hydrolase</keyword>
<dbReference type="SMART" id="SM01179">
    <property type="entry name" value="DUF862"/>
    <property type="match status" value="1"/>
</dbReference>
<proteinExistence type="inferred from homology"/>
<evidence type="ECO:0000259" key="4">
    <source>
        <dbReference type="PROSITE" id="PS51858"/>
    </source>
</evidence>
<organism evidence="5 6">
    <name type="scientific">Phlebiopsis gigantea (strain 11061_1 CR5-6)</name>
    <name type="common">White-rot fungus</name>
    <name type="synonym">Peniophora gigantea</name>
    <dbReference type="NCBI Taxonomy" id="745531"/>
    <lineage>
        <taxon>Eukaryota</taxon>
        <taxon>Fungi</taxon>
        <taxon>Dikarya</taxon>
        <taxon>Basidiomycota</taxon>
        <taxon>Agaricomycotina</taxon>
        <taxon>Agaricomycetes</taxon>
        <taxon>Polyporales</taxon>
        <taxon>Phanerochaetaceae</taxon>
        <taxon>Phlebiopsis</taxon>
    </lineage>
</organism>
<name>A0A0C3S4B4_PHLG1</name>
<evidence type="ECO:0000313" key="6">
    <source>
        <dbReference type="Proteomes" id="UP000053257"/>
    </source>
</evidence>
<dbReference type="Gene3D" id="3.90.1720.30">
    <property type="entry name" value="PPPDE domains"/>
    <property type="match status" value="1"/>
</dbReference>